<keyword evidence="2" id="KW-1185">Reference proteome</keyword>
<sequence>MLRVLQSSGISRRAPAIINNIGARAFSSTPSNNEEVEIFVDGKSVKVEQGAALIQACEKAGADVSWNSPL</sequence>
<dbReference type="GeneID" id="75914920"/>
<organism evidence="1 2">
    <name type="scientific">Umbelopsis ramanniana AG</name>
    <dbReference type="NCBI Taxonomy" id="1314678"/>
    <lineage>
        <taxon>Eukaryota</taxon>
        <taxon>Fungi</taxon>
        <taxon>Fungi incertae sedis</taxon>
        <taxon>Mucoromycota</taxon>
        <taxon>Mucoromycotina</taxon>
        <taxon>Umbelopsidomycetes</taxon>
        <taxon>Umbelopsidales</taxon>
        <taxon>Umbelopsidaceae</taxon>
        <taxon>Umbelopsis</taxon>
    </lineage>
</organism>
<dbReference type="Proteomes" id="UP001206595">
    <property type="component" value="Unassembled WGS sequence"/>
</dbReference>
<protein>
    <submittedName>
        <fullName evidence="1">Uncharacterized protein</fullName>
    </submittedName>
</protein>
<evidence type="ECO:0000313" key="1">
    <source>
        <dbReference type="EMBL" id="KAI8578976.1"/>
    </source>
</evidence>
<dbReference type="RefSeq" id="XP_051443980.1">
    <property type="nucleotide sequence ID" value="XM_051589575.1"/>
</dbReference>
<comment type="caution">
    <text evidence="1">The sequence shown here is derived from an EMBL/GenBank/DDBJ whole genome shotgun (WGS) entry which is preliminary data.</text>
</comment>
<dbReference type="AlphaFoldDB" id="A0AAD5E7X9"/>
<proteinExistence type="predicted"/>
<name>A0AAD5E7X9_UMBRA</name>
<reference evidence="1" key="2">
    <citation type="journal article" date="2022" name="Proc. Natl. Acad. Sci. U.S.A.">
        <title>Diploid-dominant life cycles characterize the early evolution of Fungi.</title>
        <authorList>
            <person name="Amses K.R."/>
            <person name="Simmons D.R."/>
            <person name="Longcore J.E."/>
            <person name="Mondo S.J."/>
            <person name="Seto K."/>
            <person name="Jeronimo G.H."/>
            <person name="Bonds A.E."/>
            <person name="Quandt C.A."/>
            <person name="Davis W.J."/>
            <person name="Chang Y."/>
            <person name="Federici B.A."/>
            <person name="Kuo A."/>
            <person name="LaButti K."/>
            <person name="Pangilinan J."/>
            <person name="Andreopoulos W."/>
            <person name="Tritt A."/>
            <person name="Riley R."/>
            <person name="Hundley H."/>
            <person name="Johnson J."/>
            <person name="Lipzen A."/>
            <person name="Barry K."/>
            <person name="Lang B.F."/>
            <person name="Cuomo C.A."/>
            <person name="Buchler N.E."/>
            <person name="Grigoriev I.V."/>
            <person name="Spatafora J.W."/>
            <person name="Stajich J.E."/>
            <person name="James T.Y."/>
        </authorList>
    </citation>
    <scope>NUCLEOTIDE SEQUENCE</scope>
    <source>
        <strain evidence="1">AG</strain>
    </source>
</reference>
<evidence type="ECO:0000313" key="2">
    <source>
        <dbReference type="Proteomes" id="UP001206595"/>
    </source>
</evidence>
<gene>
    <name evidence="1" type="ORF">K450DRAFT_244400</name>
</gene>
<dbReference type="EMBL" id="MU620924">
    <property type="protein sequence ID" value="KAI8578976.1"/>
    <property type="molecule type" value="Genomic_DNA"/>
</dbReference>
<accession>A0AAD5E7X9</accession>
<dbReference type="Pfam" id="PF13510">
    <property type="entry name" value="Fer2_4"/>
    <property type="match status" value="1"/>
</dbReference>
<reference evidence="1" key="1">
    <citation type="submission" date="2021-06" db="EMBL/GenBank/DDBJ databases">
        <authorList>
            <consortium name="DOE Joint Genome Institute"/>
            <person name="Mondo S.J."/>
            <person name="Amses K.R."/>
            <person name="Simmons D.R."/>
            <person name="Longcore J.E."/>
            <person name="Seto K."/>
            <person name="Alves G.H."/>
            <person name="Bonds A.E."/>
            <person name="Quandt C.A."/>
            <person name="Davis W.J."/>
            <person name="Chang Y."/>
            <person name="Letcher P.M."/>
            <person name="Powell M.J."/>
            <person name="Kuo A."/>
            <person name="Labutti K."/>
            <person name="Pangilinan J."/>
            <person name="Andreopoulos W."/>
            <person name="Tritt A."/>
            <person name="Riley R."/>
            <person name="Hundley H."/>
            <person name="Johnson J."/>
            <person name="Lipzen A."/>
            <person name="Barry K."/>
            <person name="Berbee M.L."/>
            <person name="Buchler N.E."/>
            <person name="Grigoriev I.V."/>
            <person name="Spatafora J.W."/>
            <person name="Stajich J.E."/>
            <person name="James T.Y."/>
        </authorList>
    </citation>
    <scope>NUCLEOTIDE SEQUENCE</scope>
    <source>
        <strain evidence="1">AG</strain>
    </source>
</reference>